<protein>
    <submittedName>
        <fullName evidence="1">Uncharacterized protein</fullName>
    </submittedName>
</protein>
<dbReference type="AlphaFoldDB" id="A0A0M2UYM5"/>
<comment type="caution">
    <text evidence="1">The sequence shown here is derived from an EMBL/GenBank/DDBJ whole genome shotgun (WGS) entry which is preliminary data.</text>
</comment>
<dbReference type="Proteomes" id="UP000034954">
    <property type="component" value="Unassembled WGS sequence"/>
</dbReference>
<dbReference type="EMBL" id="LAQJ01000081">
    <property type="protein sequence ID" value="KKO20690.1"/>
    <property type="molecule type" value="Genomic_DNA"/>
</dbReference>
<sequence length="42" mass="4931">MDQYHPCGLAHKYPEINRRISDKEFEDALRIGREEGISRLAD</sequence>
<keyword evidence="2" id="KW-1185">Reference proteome</keyword>
<proteinExistence type="predicted"/>
<reference evidence="1 2" key="1">
    <citation type="journal article" date="2013" name="BMC Microbiol.">
        <title>Identification of the type II cytochrome c maturation pathway in anammox bacteria by comparative genomics.</title>
        <authorList>
            <person name="Ferousi C."/>
            <person name="Speth D.R."/>
            <person name="Reimann J."/>
            <person name="Op den Camp H.J."/>
            <person name="Allen J.W."/>
            <person name="Keltjens J.T."/>
            <person name="Jetten M.S."/>
        </authorList>
    </citation>
    <scope>NUCLEOTIDE SEQUENCE [LARGE SCALE GENOMIC DNA]</scope>
    <source>
        <strain evidence="1">RU1</strain>
    </source>
</reference>
<evidence type="ECO:0000313" key="2">
    <source>
        <dbReference type="Proteomes" id="UP000034954"/>
    </source>
</evidence>
<accession>A0A0M2UYM5</accession>
<evidence type="ECO:0000313" key="1">
    <source>
        <dbReference type="EMBL" id="KKO20690.1"/>
    </source>
</evidence>
<name>A0A0M2UYM5_9BACT</name>
<gene>
    <name evidence="1" type="ORF">BROFUL_00578</name>
</gene>
<organism evidence="1 2">
    <name type="scientific">Candidatus Brocadia fulgida</name>
    <dbReference type="NCBI Taxonomy" id="380242"/>
    <lineage>
        <taxon>Bacteria</taxon>
        <taxon>Pseudomonadati</taxon>
        <taxon>Planctomycetota</taxon>
        <taxon>Candidatus Brocadiia</taxon>
        <taxon>Candidatus Brocadiales</taxon>
        <taxon>Candidatus Brocadiaceae</taxon>
        <taxon>Candidatus Brocadia</taxon>
    </lineage>
</organism>